<dbReference type="OrthoDB" id="704766at2759"/>
<gene>
    <name evidence="1" type="ORF">PVAP13_7KG050900</name>
</gene>
<evidence type="ECO:0000313" key="1">
    <source>
        <dbReference type="EMBL" id="KAG2570159.1"/>
    </source>
</evidence>
<organism evidence="1 2">
    <name type="scientific">Panicum virgatum</name>
    <name type="common">Blackwell switchgrass</name>
    <dbReference type="NCBI Taxonomy" id="38727"/>
    <lineage>
        <taxon>Eukaryota</taxon>
        <taxon>Viridiplantae</taxon>
        <taxon>Streptophyta</taxon>
        <taxon>Embryophyta</taxon>
        <taxon>Tracheophyta</taxon>
        <taxon>Spermatophyta</taxon>
        <taxon>Magnoliopsida</taxon>
        <taxon>Liliopsida</taxon>
        <taxon>Poales</taxon>
        <taxon>Poaceae</taxon>
        <taxon>PACMAD clade</taxon>
        <taxon>Panicoideae</taxon>
        <taxon>Panicodae</taxon>
        <taxon>Paniceae</taxon>
        <taxon>Panicinae</taxon>
        <taxon>Panicum</taxon>
        <taxon>Panicum sect. Hiantes</taxon>
    </lineage>
</organism>
<keyword evidence="2" id="KW-1185">Reference proteome</keyword>
<dbReference type="PANTHER" id="PTHR46632">
    <property type="entry name" value="E3 UBIQUITIN-PROTEIN LIGASE SINA-LIKE 4"/>
    <property type="match status" value="1"/>
</dbReference>
<name>A0A8T0QBH3_PANVG</name>
<dbReference type="EMBL" id="CM029049">
    <property type="protein sequence ID" value="KAG2570159.1"/>
    <property type="molecule type" value="Genomic_DNA"/>
</dbReference>
<dbReference type="PANTHER" id="PTHR46632:SF16">
    <property type="entry name" value="E3 UBIQUITIN-PROTEIN LIGASE SINA-LIKE 10"/>
    <property type="match status" value="1"/>
</dbReference>
<sequence length="256" mass="28544">MSSSPEMSVLNLRIHKGLLDCNYCRQPLLPDNWWRITYMCAGGHIFCRECTSQHKKACISCCHLLDGIMAQMKFKCNFCDSGNISYFRFLGHVCDHPLPREVMGRQIESVFALGECTLTADLLACSECNLPLRPPIFRHLSRNSPVCSACYCGDIDNYLHYRELDYLVQGITVKCVACEEYLPFSTLASHQLGDCPFKHKLQKIAPGSSAQKNLCGNTCMPPTSAPPLGYALIWAESYMHPGPSSTHAGEDTRPAP</sequence>
<accession>A0A8T0QBH3</accession>
<comment type="caution">
    <text evidence="1">The sequence shown here is derived from an EMBL/GenBank/DDBJ whole genome shotgun (WGS) entry which is preliminary data.</text>
</comment>
<evidence type="ECO:0000313" key="2">
    <source>
        <dbReference type="Proteomes" id="UP000823388"/>
    </source>
</evidence>
<protein>
    <submittedName>
        <fullName evidence="1">Uncharacterized protein</fullName>
    </submittedName>
</protein>
<dbReference type="InterPro" id="IPR044286">
    <property type="entry name" value="SINL_plant"/>
</dbReference>
<reference evidence="1" key="1">
    <citation type="submission" date="2020-05" db="EMBL/GenBank/DDBJ databases">
        <title>WGS assembly of Panicum virgatum.</title>
        <authorList>
            <person name="Lovell J.T."/>
            <person name="Jenkins J."/>
            <person name="Shu S."/>
            <person name="Juenger T.E."/>
            <person name="Schmutz J."/>
        </authorList>
    </citation>
    <scope>NUCLEOTIDE SEQUENCE</scope>
    <source>
        <strain evidence="1">AP13</strain>
    </source>
</reference>
<dbReference type="Proteomes" id="UP000823388">
    <property type="component" value="Chromosome 7K"/>
</dbReference>
<dbReference type="AlphaFoldDB" id="A0A8T0QBH3"/>
<proteinExistence type="predicted"/>